<evidence type="ECO:0000256" key="2">
    <source>
        <dbReference type="ARBA" id="ARBA00012727"/>
    </source>
</evidence>
<dbReference type="Pfam" id="PF04679">
    <property type="entry name" value="DNA_ligase_A_C"/>
    <property type="match status" value="1"/>
</dbReference>
<dbReference type="NCBIfam" id="TIGR02779">
    <property type="entry name" value="NHEJ_ligase_lig"/>
    <property type="match status" value="1"/>
</dbReference>
<feature type="domain" description="ATP-dependent DNA ligase family profile" evidence="5">
    <location>
        <begin position="148"/>
        <end position="240"/>
    </location>
</feature>
<dbReference type="EC" id="6.5.1.1" evidence="2"/>
<evidence type="ECO:0000259" key="5">
    <source>
        <dbReference type="PROSITE" id="PS50160"/>
    </source>
</evidence>
<dbReference type="CDD" id="cd07906">
    <property type="entry name" value="Adenylation_DNA_ligase_LigD_LigC"/>
    <property type="match status" value="1"/>
</dbReference>
<evidence type="ECO:0000256" key="1">
    <source>
        <dbReference type="ARBA" id="ARBA00007572"/>
    </source>
</evidence>
<dbReference type="Pfam" id="PF01068">
    <property type="entry name" value="DNA_ligase_A_M"/>
    <property type="match status" value="1"/>
</dbReference>
<accession>A0A7V8EEV1</accession>
<dbReference type="Gene3D" id="3.30.1490.70">
    <property type="match status" value="1"/>
</dbReference>
<dbReference type="GO" id="GO:0005524">
    <property type="term" value="F:ATP binding"/>
    <property type="evidence" value="ECO:0007669"/>
    <property type="project" value="InterPro"/>
</dbReference>
<dbReference type="GO" id="GO:0006281">
    <property type="term" value="P:DNA repair"/>
    <property type="evidence" value="ECO:0007669"/>
    <property type="project" value="InterPro"/>
</dbReference>
<dbReference type="CDD" id="cd07971">
    <property type="entry name" value="OBF_DNA_ligase_LigD"/>
    <property type="match status" value="1"/>
</dbReference>
<dbReference type="Gene3D" id="2.40.50.140">
    <property type="entry name" value="Nucleic acid-binding proteins"/>
    <property type="match status" value="1"/>
</dbReference>
<dbReference type="AlphaFoldDB" id="A0A7V8EEV1"/>
<dbReference type="PANTHER" id="PTHR45674">
    <property type="entry name" value="DNA LIGASE 1/3 FAMILY MEMBER"/>
    <property type="match status" value="1"/>
</dbReference>
<comment type="similarity">
    <text evidence="1">Belongs to the ATP-dependent DNA ligase family.</text>
</comment>
<dbReference type="GO" id="GO:0006310">
    <property type="term" value="P:DNA recombination"/>
    <property type="evidence" value="ECO:0007669"/>
    <property type="project" value="InterPro"/>
</dbReference>
<dbReference type="InterPro" id="IPR014146">
    <property type="entry name" value="LigD_ligase_dom"/>
</dbReference>
<organism evidence="6 7">
    <name type="scientific">Pseudomonas putida</name>
    <name type="common">Arthrobacter siderocapsulatus</name>
    <dbReference type="NCBI Taxonomy" id="303"/>
    <lineage>
        <taxon>Bacteria</taxon>
        <taxon>Pseudomonadati</taxon>
        <taxon>Pseudomonadota</taxon>
        <taxon>Gammaproteobacteria</taxon>
        <taxon>Pseudomonadales</taxon>
        <taxon>Pseudomonadaceae</taxon>
        <taxon>Pseudomonas</taxon>
    </lineage>
</organism>
<keyword evidence="3" id="KW-0436">Ligase</keyword>
<dbReference type="GO" id="GO:0003910">
    <property type="term" value="F:DNA ligase (ATP) activity"/>
    <property type="evidence" value="ECO:0007669"/>
    <property type="project" value="UniProtKB-EC"/>
</dbReference>
<evidence type="ECO:0000313" key="6">
    <source>
        <dbReference type="EMBL" id="KAF0253461.1"/>
    </source>
</evidence>
<dbReference type="InterPro" id="IPR012340">
    <property type="entry name" value="NA-bd_OB-fold"/>
</dbReference>
<dbReference type="SUPFAM" id="SSF50249">
    <property type="entry name" value="Nucleic acid-binding proteins"/>
    <property type="match status" value="1"/>
</dbReference>
<reference evidence="6 7" key="1">
    <citation type="submission" date="2019-12" db="EMBL/GenBank/DDBJ databases">
        <authorList>
            <person name="Woiski C."/>
        </authorList>
    </citation>
    <scope>NUCLEOTIDE SEQUENCE [LARGE SCALE GENOMIC DNA]</scope>
    <source>
        <strain evidence="6 7">BOE100</strain>
    </source>
</reference>
<dbReference type="InterPro" id="IPR012309">
    <property type="entry name" value="DNA_ligase_ATP-dep_C"/>
</dbReference>
<dbReference type="InterPro" id="IPR012310">
    <property type="entry name" value="DNA_ligase_ATP-dep_cent"/>
</dbReference>
<gene>
    <name evidence="6" type="ORF">GN299_18250</name>
</gene>
<name>A0A7V8EEV1_PSEPU</name>
<evidence type="ECO:0000256" key="4">
    <source>
        <dbReference type="ARBA" id="ARBA00034003"/>
    </source>
</evidence>
<evidence type="ECO:0000313" key="7">
    <source>
        <dbReference type="Proteomes" id="UP000442695"/>
    </source>
</evidence>
<protein>
    <recommendedName>
        <fullName evidence="2">DNA ligase (ATP)</fullName>
        <ecNumber evidence="2">6.5.1.1</ecNumber>
    </recommendedName>
</protein>
<comment type="caution">
    <text evidence="6">The sequence shown here is derived from an EMBL/GenBank/DDBJ whole genome shotgun (WGS) entry which is preliminary data.</text>
</comment>
<dbReference type="PROSITE" id="PS50160">
    <property type="entry name" value="DNA_LIGASE_A3"/>
    <property type="match status" value="1"/>
</dbReference>
<evidence type="ECO:0000256" key="3">
    <source>
        <dbReference type="ARBA" id="ARBA00022598"/>
    </source>
</evidence>
<dbReference type="Proteomes" id="UP000442695">
    <property type="component" value="Unassembled WGS sequence"/>
</dbReference>
<comment type="catalytic activity">
    <reaction evidence="4">
        <text>ATP + (deoxyribonucleotide)n-3'-hydroxyl + 5'-phospho-(deoxyribonucleotide)m = (deoxyribonucleotide)n+m + AMP + diphosphate.</text>
        <dbReference type="EC" id="6.5.1.1"/>
    </reaction>
</comment>
<dbReference type="SUPFAM" id="SSF56091">
    <property type="entry name" value="DNA ligase/mRNA capping enzyme, catalytic domain"/>
    <property type="match status" value="1"/>
</dbReference>
<dbReference type="InterPro" id="IPR050191">
    <property type="entry name" value="ATP-dep_DNA_ligase"/>
</dbReference>
<proteinExistence type="inferred from homology"/>
<dbReference type="EMBL" id="WOWR01000025">
    <property type="protein sequence ID" value="KAF0253461.1"/>
    <property type="molecule type" value="Genomic_DNA"/>
</dbReference>
<dbReference type="RefSeq" id="WP_156859314.1">
    <property type="nucleotide sequence ID" value="NZ_WOWR01000025.1"/>
</dbReference>
<dbReference type="PANTHER" id="PTHR45674:SF4">
    <property type="entry name" value="DNA LIGASE 1"/>
    <property type="match status" value="1"/>
</dbReference>
<sequence>MIIGPIKVLVLNLKSALWSGFRTVRQFMESFLDARHRLNICQTWIVAMAGKTREFPDSIAPQLVTPVSRPPAGEWQYEIKWDGYRMLACIDAGVTLWTKNGNDWTKRLPHLARELRKLPIRGAWIDGEVVVQDADDRPAFQALQEAFATGNSAELRYVAFDLLYFDGVDLRSRPVEQRRDLLRVLLQSVEMDHVRFSDTLDADPLNLLASACQMGLEGIVGKRLGSRYAGERDGSWVKLKCSLRQEFIILGYTRASAGIGSLLLGLHADDGQLIYAGRVSSGLTNRQIAVLHGRLQNLERGSPPLRVVPKIKARTVWVEPVLVCEVKFAELTSKGKVRHAVFIALRDDKPASGISLESSTEPA</sequence>
<dbReference type="Gene3D" id="3.30.470.30">
    <property type="entry name" value="DNA ligase/mRNA capping enzyme"/>
    <property type="match status" value="1"/>
</dbReference>